<name>A0AAE3NDD4_9BURK</name>
<gene>
    <name evidence="2" type="ORF">PGB34_14395</name>
</gene>
<dbReference type="InterPro" id="IPR050228">
    <property type="entry name" value="Carboxylesterase_BioH"/>
</dbReference>
<dbReference type="PANTHER" id="PTHR43194:SF2">
    <property type="entry name" value="PEROXISOMAL MEMBRANE PROTEIN LPX1"/>
    <property type="match status" value="1"/>
</dbReference>
<evidence type="ECO:0000313" key="2">
    <source>
        <dbReference type="EMBL" id="MDA7417554.1"/>
    </source>
</evidence>
<protein>
    <submittedName>
        <fullName evidence="2">Alpha/beta hydrolase</fullName>
    </submittedName>
</protein>
<dbReference type="AlphaFoldDB" id="A0AAE3NDD4"/>
<evidence type="ECO:0000259" key="1">
    <source>
        <dbReference type="Pfam" id="PF00561"/>
    </source>
</evidence>
<comment type="caution">
    <text evidence="2">The sequence shown here is derived from an EMBL/GenBank/DDBJ whole genome shotgun (WGS) entry which is preliminary data.</text>
</comment>
<dbReference type="SUPFAM" id="SSF53474">
    <property type="entry name" value="alpha/beta-Hydrolases"/>
    <property type="match status" value="1"/>
</dbReference>
<keyword evidence="2" id="KW-0378">Hydrolase</keyword>
<feature type="domain" description="AB hydrolase-1" evidence="1">
    <location>
        <begin position="32"/>
        <end position="276"/>
    </location>
</feature>
<dbReference type="InterPro" id="IPR000073">
    <property type="entry name" value="AB_hydrolase_1"/>
</dbReference>
<dbReference type="InterPro" id="IPR029058">
    <property type="entry name" value="AB_hydrolase_fold"/>
</dbReference>
<accession>A0AAE3NDD4</accession>
<evidence type="ECO:0000313" key="3">
    <source>
        <dbReference type="Proteomes" id="UP001212602"/>
    </source>
</evidence>
<dbReference type="EMBL" id="JAQIPB010000006">
    <property type="protein sequence ID" value="MDA7417554.1"/>
    <property type="molecule type" value="Genomic_DNA"/>
</dbReference>
<sequence length="298" mass="32603">MSAVTPLSCYAQLCGREIHWMDWQPASTAQAPTVIAWHGLARTGRDMDELAGHLVAHGFRVICPDTLGRGLSQWSPVPDEEYQLSFYAQLADALCEHLQLARVHWVGTSMGGAIGTVCASGLQVPRMKARIQSLLLNDNAPELAAPALERIKAYAGQPPAFDTVGELEAFFRTVYQPYGWLSDAQWRRLTESSTRRLADGRVTPHYDPAMVRQFTAHENDYLIWPHYDAIEVPVLLLRGADSDLVLPSAVQAMRTRGPGAAGRLQMIEVPGCGHAPALNVPAQLDAVRAFIESAQALA</sequence>
<organism evidence="2 3">
    <name type="scientific">Xenophilus arseniciresistens</name>
    <dbReference type="NCBI Taxonomy" id="1283306"/>
    <lineage>
        <taxon>Bacteria</taxon>
        <taxon>Pseudomonadati</taxon>
        <taxon>Pseudomonadota</taxon>
        <taxon>Betaproteobacteria</taxon>
        <taxon>Burkholderiales</taxon>
        <taxon>Comamonadaceae</taxon>
        <taxon>Xenophilus</taxon>
    </lineage>
</organism>
<dbReference type="PANTHER" id="PTHR43194">
    <property type="entry name" value="HYDROLASE ALPHA/BETA FOLD FAMILY"/>
    <property type="match status" value="1"/>
</dbReference>
<dbReference type="Gene3D" id="3.40.50.1820">
    <property type="entry name" value="alpha/beta hydrolase"/>
    <property type="match status" value="1"/>
</dbReference>
<keyword evidence="3" id="KW-1185">Reference proteome</keyword>
<proteinExistence type="predicted"/>
<dbReference type="Pfam" id="PF00561">
    <property type="entry name" value="Abhydrolase_1"/>
    <property type="match status" value="1"/>
</dbReference>
<dbReference type="Proteomes" id="UP001212602">
    <property type="component" value="Unassembled WGS sequence"/>
</dbReference>
<dbReference type="RefSeq" id="WP_271428771.1">
    <property type="nucleotide sequence ID" value="NZ_JAQIPB010000006.1"/>
</dbReference>
<dbReference type="GO" id="GO:0016787">
    <property type="term" value="F:hydrolase activity"/>
    <property type="evidence" value="ECO:0007669"/>
    <property type="project" value="UniProtKB-KW"/>
</dbReference>
<reference evidence="2" key="1">
    <citation type="submission" date="2023-01" db="EMBL/GenBank/DDBJ databases">
        <title>Xenophilus mangrovi sp. nov., isolated from soil of Mangrove nature reserve.</title>
        <authorList>
            <person name="Xu S."/>
            <person name="Liu Z."/>
            <person name="Xu Y."/>
        </authorList>
    </citation>
    <scope>NUCLEOTIDE SEQUENCE</scope>
    <source>
        <strain evidence="2">YW8</strain>
    </source>
</reference>